<comment type="caution">
    <text evidence="2">The sequence shown here is derived from an EMBL/GenBank/DDBJ whole genome shotgun (WGS) entry which is preliminary data.</text>
</comment>
<sequence length="508" mass="56884">MKKLFTIIVIIGIIGAVLVIIKPGKKDTLPPLGGGGRCGDGICGPVEASDHNICPIDCLERIDKEDGPKPTDDSDKKGKDSDTDIIKSSNKDLPFGILTSFYPPKRSGSGERPTEYKWEASSNDNPAFTTALDIGIGWERASHPVLDWAFVQKNAQDIIGKNYDWSVSDNYIKKVPASLNLVITLNVGDSRLKTGTWQFPNPQLKTEYVNFVKAAVERYDGDGINDMSGLKSPVKYWQFENEPVSHINRSGDKPQPNYDWEGFSELMKITYESVKSADSSAKVLAAGTADAGPQRQNILDNFWLPLIGNLNGKYVDIFDIHWFSRWQDSYAFYNQFKSKMNQSGFSQTPIWMTENGSSSKDGEDVQAKDLVKRMVYPFSYGVKKVFWAWGLVEGWPPFKCDSMFDYTGLIYDGACSPDEGYGVKKLGYFTYKKLVETLSGSDFDNIQKIQESGGVYVYKFPRQGKDVWVMWNENSSSKQITLSDIDSASVIITEAIPKYKKGKDVTDY</sequence>
<dbReference type="AlphaFoldDB" id="A0A2M8LB26"/>
<evidence type="ECO:0000256" key="1">
    <source>
        <dbReference type="SAM" id="MobiDB-lite"/>
    </source>
</evidence>
<accession>A0A2M8LB26</accession>
<feature type="non-terminal residue" evidence="2">
    <location>
        <position position="508"/>
    </location>
</feature>
<reference evidence="3" key="1">
    <citation type="submission" date="2017-09" db="EMBL/GenBank/DDBJ databases">
        <title>Depth-based differentiation of microbial function through sediment-hosted aquifers and enrichment of novel symbionts in the deep terrestrial subsurface.</title>
        <authorList>
            <person name="Probst A.J."/>
            <person name="Ladd B."/>
            <person name="Jarett J.K."/>
            <person name="Geller-Mcgrath D.E."/>
            <person name="Sieber C.M.K."/>
            <person name="Emerson J.B."/>
            <person name="Anantharaman K."/>
            <person name="Thomas B.C."/>
            <person name="Malmstrom R."/>
            <person name="Stieglmeier M."/>
            <person name="Klingl A."/>
            <person name="Woyke T."/>
            <person name="Ryan C.M."/>
            <person name="Banfield J.F."/>
        </authorList>
    </citation>
    <scope>NUCLEOTIDE SEQUENCE [LARGE SCALE GENOMIC DNA]</scope>
</reference>
<feature type="region of interest" description="Disordered" evidence="1">
    <location>
        <begin position="64"/>
        <end position="90"/>
    </location>
</feature>
<name>A0A2M8LB26_9BACT</name>
<dbReference type="PANTHER" id="PTHR12631">
    <property type="entry name" value="ALPHA-L-IDURONIDASE"/>
    <property type="match status" value="1"/>
</dbReference>
<dbReference type="EMBL" id="PFER01000008">
    <property type="protein sequence ID" value="PJE73832.1"/>
    <property type="molecule type" value="Genomic_DNA"/>
</dbReference>
<proteinExistence type="predicted"/>
<dbReference type="Proteomes" id="UP000230959">
    <property type="component" value="Unassembled WGS sequence"/>
</dbReference>
<dbReference type="Gene3D" id="3.20.20.80">
    <property type="entry name" value="Glycosidases"/>
    <property type="match status" value="1"/>
</dbReference>
<feature type="compositionally biased region" description="Basic and acidic residues" evidence="1">
    <location>
        <begin position="64"/>
        <end position="85"/>
    </location>
</feature>
<gene>
    <name evidence="2" type="ORF">COV02_00450</name>
</gene>
<dbReference type="SUPFAM" id="SSF51445">
    <property type="entry name" value="(Trans)glycosidases"/>
    <property type="match status" value="1"/>
</dbReference>
<dbReference type="PANTHER" id="PTHR12631:SF10">
    <property type="entry name" value="BETA-XYLOSIDASE-LIKE PROTEIN-RELATED"/>
    <property type="match status" value="1"/>
</dbReference>
<dbReference type="InterPro" id="IPR017853">
    <property type="entry name" value="GH"/>
</dbReference>
<evidence type="ECO:0000313" key="2">
    <source>
        <dbReference type="EMBL" id="PJE73832.1"/>
    </source>
</evidence>
<evidence type="ECO:0000313" key="3">
    <source>
        <dbReference type="Proteomes" id="UP000230959"/>
    </source>
</evidence>
<organism evidence="2 3">
    <name type="scientific">Candidatus Terrybacteria bacterium CG10_big_fil_rev_8_21_14_0_10_41_10</name>
    <dbReference type="NCBI Taxonomy" id="1975026"/>
    <lineage>
        <taxon>Bacteria</taxon>
        <taxon>Candidatus Terryibacteriota</taxon>
    </lineage>
</organism>
<evidence type="ECO:0008006" key="4">
    <source>
        <dbReference type="Google" id="ProtNLM"/>
    </source>
</evidence>
<dbReference type="GO" id="GO:0004553">
    <property type="term" value="F:hydrolase activity, hydrolyzing O-glycosyl compounds"/>
    <property type="evidence" value="ECO:0007669"/>
    <property type="project" value="TreeGrafter"/>
</dbReference>
<protein>
    <recommendedName>
        <fullName evidence="4">Asl1-like glycosyl hydrolase catalytic domain-containing protein</fullName>
    </recommendedName>
</protein>
<dbReference type="InterPro" id="IPR051923">
    <property type="entry name" value="Glycosyl_Hydrolase_39"/>
</dbReference>